<feature type="region of interest" description="Disordered" evidence="1">
    <location>
        <begin position="817"/>
        <end position="853"/>
    </location>
</feature>
<feature type="compositionally biased region" description="Basic and acidic residues" evidence="1">
    <location>
        <begin position="8"/>
        <end position="25"/>
    </location>
</feature>
<name>A0A2C6KFN8_9APIC</name>
<feature type="compositionally biased region" description="Basic and acidic residues" evidence="1">
    <location>
        <begin position="271"/>
        <end position="290"/>
    </location>
</feature>
<feature type="region of interest" description="Disordered" evidence="1">
    <location>
        <begin position="1"/>
        <end position="27"/>
    </location>
</feature>
<keyword evidence="3" id="KW-1185">Reference proteome</keyword>
<dbReference type="Proteomes" id="UP000221165">
    <property type="component" value="Unassembled WGS sequence"/>
</dbReference>
<dbReference type="EMBL" id="MIGC01001439">
    <property type="protein sequence ID" value="PHJ22841.1"/>
    <property type="molecule type" value="Genomic_DNA"/>
</dbReference>
<feature type="region of interest" description="Disordered" evidence="1">
    <location>
        <begin position="442"/>
        <end position="462"/>
    </location>
</feature>
<feature type="region of interest" description="Disordered" evidence="1">
    <location>
        <begin position="729"/>
        <end position="752"/>
    </location>
</feature>
<feature type="compositionally biased region" description="Basic and acidic residues" evidence="1">
    <location>
        <begin position="827"/>
        <end position="840"/>
    </location>
</feature>
<evidence type="ECO:0000313" key="3">
    <source>
        <dbReference type="Proteomes" id="UP000221165"/>
    </source>
</evidence>
<comment type="caution">
    <text evidence="2">The sequence shown here is derived from an EMBL/GenBank/DDBJ whole genome shotgun (WGS) entry which is preliminary data.</text>
</comment>
<dbReference type="RefSeq" id="XP_067924518.1">
    <property type="nucleotide sequence ID" value="XM_068063489.1"/>
</dbReference>
<reference evidence="2 3" key="1">
    <citation type="journal article" date="2017" name="Int. J. Parasitol.">
        <title>The genome of the protozoan parasite Cystoisospora suis and a reverse vaccinology approach to identify vaccine candidates.</title>
        <authorList>
            <person name="Palmieri N."/>
            <person name="Shrestha A."/>
            <person name="Ruttkowski B."/>
            <person name="Beck T."/>
            <person name="Vogl C."/>
            <person name="Tomley F."/>
            <person name="Blake D.P."/>
            <person name="Joachim A."/>
        </authorList>
    </citation>
    <scope>NUCLEOTIDE SEQUENCE [LARGE SCALE GENOMIC DNA]</scope>
    <source>
        <strain evidence="2 3">Wien I</strain>
    </source>
</reference>
<feature type="non-terminal residue" evidence="2">
    <location>
        <position position="917"/>
    </location>
</feature>
<feature type="compositionally biased region" description="Basic and acidic residues" evidence="1">
    <location>
        <begin position="483"/>
        <end position="496"/>
    </location>
</feature>
<feature type="region of interest" description="Disordered" evidence="1">
    <location>
        <begin position="269"/>
        <end position="290"/>
    </location>
</feature>
<sequence length="917" mass="101377">MAAPKQRRGSDVGEGKKTQSKRRIDASSIHRSILHKLHLKPQEKHALTPEEAKEMALANAPLLPGRRRVLHRSLLDFVPRCSRLRSISFAAVQINARGCLPPVPPPFFQEQSEVTTKAKDSVDCGASRRGADCYERERSCSSSSGNLHWGPWALLMETVHSAAQQAQIVVVGIQRVRRPHREQWHRCLSSLLVDCLPPSAQKKRPAHPTHRPSSASSSPHSNEVECFQATMSTLPKGFQNQLLLVFVHRSLSPDFCLLDTAAVQLGSRRGSCKEPKSSLSREGKTRSCPDLDHQLKTIDSECTGTQDSGHASRGTNAGFLSWKEEESERIFYGGVALRCMIYNSVLNFVCVDLFEEEEEDEFILPGNLTSERQMAIYHILALRHRQKRLAVDALRRQQFCSIMNSLHFKVENQWQPTITCVPLLVLGAPDLLPPGPGIIHACPSFSPSSSPRKTGSSRTSGRDVSFLRAAESSAACTPAEHCSAGEKEGERSREGRPASTGEASDNRRSAVGEEFAEQKQGLRSDSTKRQEAENFLVLDFQERRRRRAPPFFVRLKAGTDQGEKVTLAEDSRAIDLLRRKYTSPEDQQPPTASEEPFPREACKGRPRQRGCPSCFFGGVRRRKRRTEDLGCTWIQGHWTVEPVDLDPLKVAYRKLTEILLTAAPGDVSRVSVDPPLLDLPPIRPFEPLPFCVCISNEHSILPAAYSILCLSESGRSIVPLVERSRLHSGSDAFRRSHRGRPYSPPLRQTEAPPSLFVVTPHGTEVGGRAKSTETHNRFQPKSPYVKPLLPGEYDVEDEEGVLPSPHPAEDAADLFSSDAERILPSTRFDDNEDTSRRRAAPETVPTTLSLPDGSTGLASLDGGSWAASATLAARKEEEAAVQTLSGTAGNAKEYRSSRRGRSASFDEGRINAWPGCA</sequence>
<feature type="region of interest" description="Disordered" evidence="1">
    <location>
        <begin position="477"/>
        <end position="529"/>
    </location>
</feature>
<feature type="region of interest" description="Disordered" evidence="1">
    <location>
        <begin position="199"/>
        <end position="222"/>
    </location>
</feature>
<gene>
    <name evidence="2" type="ORF">CSUI_003291</name>
</gene>
<evidence type="ECO:0000313" key="2">
    <source>
        <dbReference type="EMBL" id="PHJ22841.1"/>
    </source>
</evidence>
<feature type="region of interest" description="Disordered" evidence="1">
    <location>
        <begin position="580"/>
        <end position="608"/>
    </location>
</feature>
<protein>
    <submittedName>
        <fullName evidence="2">Uncharacterized protein</fullName>
    </submittedName>
</protein>
<feature type="compositionally biased region" description="Low complexity" evidence="1">
    <location>
        <begin position="443"/>
        <end position="459"/>
    </location>
</feature>
<accession>A0A2C6KFN8</accession>
<feature type="compositionally biased region" description="Low complexity" evidence="1">
    <location>
        <begin position="211"/>
        <end position="221"/>
    </location>
</feature>
<feature type="region of interest" description="Disordered" evidence="1">
    <location>
        <begin position="882"/>
        <end position="917"/>
    </location>
</feature>
<organism evidence="2 3">
    <name type="scientific">Cystoisospora suis</name>
    <dbReference type="NCBI Taxonomy" id="483139"/>
    <lineage>
        <taxon>Eukaryota</taxon>
        <taxon>Sar</taxon>
        <taxon>Alveolata</taxon>
        <taxon>Apicomplexa</taxon>
        <taxon>Conoidasida</taxon>
        <taxon>Coccidia</taxon>
        <taxon>Eucoccidiorida</taxon>
        <taxon>Eimeriorina</taxon>
        <taxon>Sarcocystidae</taxon>
        <taxon>Cystoisospora</taxon>
    </lineage>
</organism>
<proteinExistence type="predicted"/>
<evidence type="ECO:0000256" key="1">
    <source>
        <dbReference type="SAM" id="MobiDB-lite"/>
    </source>
</evidence>
<feature type="compositionally biased region" description="Basic and acidic residues" evidence="1">
    <location>
        <begin position="504"/>
        <end position="529"/>
    </location>
</feature>
<feature type="region of interest" description="Disordered" evidence="1">
    <location>
        <begin position="766"/>
        <end position="787"/>
    </location>
</feature>
<dbReference type="AlphaFoldDB" id="A0A2C6KFN8"/>
<feature type="compositionally biased region" description="Basic residues" evidence="1">
    <location>
        <begin position="201"/>
        <end position="210"/>
    </location>
</feature>
<dbReference type="OrthoDB" id="346473at2759"/>
<dbReference type="GeneID" id="94426700"/>
<dbReference type="VEuPathDB" id="ToxoDB:CSUI_003291"/>